<dbReference type="PROSITE" id="PS51284">
    <property type="entry name" value="DOC"/>
    <property type="match status" value="1"/>
</dbReference>
<name>A0A2S2PNN0_SCHGA</name>
<dbReference type="InterPro" id="IPR004939">
    <property type="entry name" value="APC_su10/DOC_dom"/>
</dbReference>
<dbReference type="SUPFAM" id="SSF63748">
    <property type="entry name" value="Tudor/PWWP/MBT"/>
    <property type="match status" value="1"/>
</dbReference>
<dbReference type="AlphaFoldDB" id="A0A2S2PNN0"/>
<feature type="domain" description="DOC" evidence="4">
    <location>
        <begin position="114"/>
        <end position="242"/>
    </location>
</feature>
<sequence>MVFFLQPTSDEKVTFKKRNDFDSADGYANYVKYAVDVGMIVRCCREYENIDVGCEGKVIKIMRDGGLHDLNIKVEWKSIGVAYWVRYIHIELIDYGTSPYECDSIDNNKLNEKTNLPQESNDDKNSIILSNHPNKEQISEFITKCTSSAEENLLPNLFDWKSDSRWTSENPKGVHWIKLEFRPNIAIRSLLMKLDEENENCKPLFVIVNAGVSFNMMEEVNRVVINSLDRTLQLLHSVNKVI</sequence>
<evidence type="ECO:0000256" key="3">
    <source>
        <dbReference type="ARBA" id="ARBA00022786"/>
    </source>
</evidence>
<evidence type="ECO:0000313" key="5">
    <source>
        <dbReference type="EMBL" id="MBY30997.1"/>
    </source>
</evidence>
<evidence type="ECO:0000259" key="4">
    <source>
        <dbReference type="PROSITE" id="PS51284"/>
    </source>
</evidence>
<dbReference type="SUPFAM" id="SSF49785">
    <property type="entry name" value="Galactose-binding domain-like"/>
    <property type="match status" value="1"/>
</dbReference>
<dbReference type="InterPro" id="IPR014722">
    <property type="entry name" value="Rib_uL2_dom2"/>
</dbReference>
<comment type="subcellular location">
    <subcellularLocation>
        <location evidence="1">Cytoplasm</location>
    </subcellularLocation>
</comment>
<organism evidence="5">
    <name type="scientific">Schizaphis graminum</name>
    <name type="common">Green bug aphid</name>
    <dbReference type="NCBI Taxonomy" id="13262"/>
    <lineage>
        <taxon>Eukaryota</taxon>
        <taxon>Metazoa</taxon>
        <taxon>Ecdysozoa</taxon>
        <taxon>Arthropoda</taxon>
        <taxon>Hexapoda</taxon>
        <taxon>Insecta</taxon>
        <taxon>Pterygota</taxon>
        <taxon>Neoptera</taxon>
        <taxon>Paraneoptera</taxon>
        <taxon>Hemiptera</taxon>
        <taxon>Sternorrhyncha</taxon>
        <taxon>Aphidomorpha</taxon>
        <taxon>Aphidoidea</taxon>
        <taxon>Aphididae</taxon>
        <taxon>Aphidini</taxon>
        <taxon>Schizaphis</taxon>
    </lineage>
</organism>
<dbReference type="InterPro" id="IPR008979">
    <property type="entry name" value="Galactose-bd-like_sf"/>
</dbReference>
<proteinExistence type="predicted"/>
<protein>
    <submittedName>
        <fullName evidence="5">E3 ubiquitin-protein ligase</fullName>
    </submittedName>
</protein>
<evidence type="ECO:0000256" key="2">
    <source>
        <dbReference type="ARBA" id="ARBA00022490"/>
    </source>
</evidence>
<reference evidence="5" key="1">
    <citation type="submission" date="2018-04" db="EMBL/GenBank/DDBJ databases">
        <title>Transcriptome of Schizaphis graminum biotype I.</title>
        <authorList>
            <person name="Scully E.D."/>
            <person name="Geib S.M."/>
            <person name="Palmer N.A."/>
            <person name="Koch K."/>
            <person name="Bradshaw J."/>
            <person name="Heng-Moss T."/>
            <person name="Sarath G."/>
        </authorList>
    </citation>
    <scope>NUCLEOTIDE SEQUENCE</scope>
</reference>
<keyword evidence="3" id="KW-0833">Ubl conjugation pathway</keyword>
<dbReference type="EMBL" id="GGMR01018378">
    <property type="protein sequence ID" value="MBY30997.1"/>
    <property type="molecule type" value="Transcribed_RNA"/>
</dbReference>
<evidence type="ECO:0000256" key="1">
    <source>
        <dbReference type="ARBA" id="ARBA00004496"/>
    </source>
</evidence>
<gene>
    <name evidence="5" type="primary">Herc2_1</name>
    <name evidence="5" type="ORF">g.156772</name>
</gene>
<keyword evidence="2" id="KW-0963">Cytoplasm</keyword>
<accession>A0A2S2PNN0</accession>
<dbReference type="Pfam" id="PF11515">
    <property type="entry name" value="Cul7"/>
    <property type="match status" value="1"/>
</dbReference>
<dbReference type="Gene3D" id="2.60.120.260">
    <property type="entry name" value="Galactose-binding domain-like"/>
    <property type="match status" value="1"/>
</dbReference>
<dbReference type="GO" id="GO:0005737">
    <property type="term" value="C:cytoplasm"/>
    <property type="evidence" value="ECO:0007669"/>
    <property type="project" value="UniProtKB-SubCell"/>
</dbReference>
<dbReference type="Gene3D" id="2.30.30.30">
    <property type="match status" value="1"/>
</dbReference>
<dbReference type="InterPro" id="IPR021097">
    <property type="entry name" value="CPH_domain"/>
</dbReference>